<evidence type="ECO:0000313" key="1">
    <source>
        <dbReference type="EMBL" id="KAB3523164.1"/>
    </source>
</evidence>
<reference evidence="1 2" key="1">
    <citation type="submission" date="2019-10" db="EMBL/GenBank/DDBJ databases">
        <title>Corynebacterium sp novel species isolated from the respiratory tract of Marmot.</title>
        <authorList>
            <person name="Zhang G."/>
        </authorList>
    </citation>
    <scope>NUCLEOTIDE SEQUENCE [LARGE SCALE GENOMIC DNA]</scope>
    <source>
        <strain evidence="1 2">336</strain>
    </source>
</reference>
<proteinExistence type="predicted"/>
<name>A0ABQ6VG45_9CORY</name>
<keyword evidence="2" id="KW-1185">Reference proteome</keyword>
<accession>A0ABQ6VG45</accession>
<dbReference type="RefSeq" id="WP_151843942.1">
    <property type="nucleotide sequence ID" value="NZ_WBZJ01000001.1"/>
</dbReference>
<protein>
    <submittedName>
        <fullName evidence="1">Uncharacterized protein</fullName>
    </submittedName>
</protein>
<evidence type="ECO:0000313" key="2">
    <source>
        <dbReference type="Proteomes" id="UP000436181"/>
    </source>
</evidence>
<sequence>MSEVPDTMINLDPEWGVEWGIWGGQTEEEVRNNPGFATPQYLGLSGELTQRLRDWNKAWLDNYVGPDRKFVEGHHSNNKRGFSEDLDLDGWIREGFIIAQNLERETGYGVRLGFTSYLSRYSSFRI</sequence>
<gene>
    <name evidence="1" type="ORF">F8377_03185</name>
</gene>
<organism evidence="1 2">
    <name type="scientific">Corynebacterium zhongnanshanii</name>
    <dbReference type="NCBI Taxonomy" id="2768834"/>
    <lineage>
        <taxon>Bacteria</taxon>
        <taxon>Bacillati</taxon>
        <taxon>Actinomycetota</taxon>
        <taxon>Actinomycetes</taxon>
        <taxon>Mycobacteriales</taxon>
        <taxon>Corynebacteriaceae</taxon>
        <taxon>Corynebacterium</taxon>
    </lineage>
</organism>
<dbReference type="Proteomes" id="UP000436181">
    <property type="component" value="Unassembled WGS sequence"/>
</dbReference>
<comment type="caution">
    <text evidence="1">The sequence shown here is derived from an EMBL/GenBank/DDBJ whole genome shotgun (WGS) entry which is preliminary data.</text>
</comment>
<dbReference type="EMBL" id="WBZJ01000001">
    <property type="protein sequence ID" value="KAB3523164.1"/>
    <property type="molecule type" value="Genomic_DNA"/>
</dbReference>